<feature type="coiled-coil region" evidence="1">
    <location>
        <begin position="84"/>
        <end position="114"/>
    </location>
</feature>
<name>Q7XXI3_ORYSJ</name>
<dbReference type="AlphaFoldDB" id="Q7XXI3"/>
<protein>
    <submittedName>
        <fullName evidence="3">OSJNBa0059H15.6 protein</fullName>
    </submittedName>
</protein>
<feature type="region of interest" description="Disordered" evidence="2">
    <location>
        <begin position="198"/>
        <end position="227"/>
    </location>
</feature>
<organism evidence="3 4">
    <name type="scientific">Oryza sativa subsp. japonica</name>
    <name type="common">Rice</name>
    <dbReference type="NCBI Taxonomy" id="39947"/>
    <lineage>
        <taxon>Eukaryota</taxon>
        <taxon>Viridiplantae</taxon>
        <taxon>Streptophyta</taxon>
        <taxon>Embryophyta</taxon>
        <taxon>Tracheophyta</taxon>
        <taxon>Spermatophyta</taxon>
        <taxon>Magnoliopsida</taxon>
        <taxon>Liliopsida</taxon>
        <taxon>Poales</taxon>
        <taxon>Poaceae</taxon>
        <taxon>BOP clade</taxon>
        <taxon>Oryzoideae</taxon>
        <taxon>Oryzeae</taxon>
        <taxon>Oryzinae</taxon>
        <taxon>Oryza</taxon>
        <taxon>Oryza sativa</taxon>
    </lineage>
</organism>
<reference evidence="4" key="1">
    <citation type="journal article" date="2005" name="Nature">
        <title>The map-based sequence of the rice genome.</title>
        <authorList>
            <consortium name="International rice genome sequencing project (IRGSP)"/>
            <person name="Matsumoto T."/>
            <person name="Wu J."/>
            <person name="Kanamori H."/>
            <person name="Katayose Y."/>
            <person name="Fujisawa M."/>
            <person name="Namiki N."/>
            <person name="Mizuno H."/>
            <person name="Yamamoto K."/>
            <person name="Antonio B.A."/>
            <person name="Baba T."/>
            <person name="Sakata K."/>
            <person name="Nagamura Y."/>
            <person name="Aoki H."/>
            <person name="Arikawa K."/>
            <person name="Arita K."/>
            <person name="Bito T."/>
            <person name="Chiden Y."/>
            <person name="Fujitsuka N."/>
            <person name="Fukunaka R."/>
            <person name="Hamada M."/>
            <person name="Harada C."/>
            <person name="Hayashi A."/>
            <person name="Hijishita S."/>
            <person name="Honda M."/>
            <person name="Hosokawa S."/>
            <person name="Ichikawa Y."/>
            <person name="Idonuma A."/>
            <person name="Iijima M."/>
            <person name="Ikeda M."/>
            <person name="Ikeno M."/>
            <person name="Ito K."/>
            <person name="Ito S."/>
            <person name="Ito T."/>
            <person name="Ito Y."/>
            <person name="Ito Y."/>
            <person name="Iwabuchi A."/>
            <person name="Kamiya K."/>
            <person name="Karasawa W."/>
            <person name="Kurita K."/>
            <person name="Katagiri S."/>
            <person name="Kikuta A."/>
            <person name="Kobayashi H."/>
            <person name="Kobayashi N."/>
            <person name="Machita K."/>
            <person name="Maehara T."/>
            <person name="Masukawa M."/>
            <person name="Mizubayashi T."/>
            <person name="Mukai Y."/>
            <person name="Nagasaki H."/>
            <person name="Nagata Y."/>
            <person name="Naito S."/>
            <person name="Nakashima M."/>
            <person name="Nakama Y."/>
            <person name="Nakamichi Y."/>
            <person name="Nakamura M."/>
            <person name="Meguro A."/>
            <person name="Negishi M."/>
            <person name="Ohta I."/>
            <person name="Ohta T."/>
            <person name="Okamoto M."/>
            <person name="Ono N."/>
            <person name="Saji S."/>
            <person name="Sakaguchi M."/>
            <person name="Sakai K."/>
            <person name="Shibata M."/>
            <person name="Shimokawa T."/>
            <person name="Song J."/>
            <person name="Takazaki Y."/>
            <person name="Terasawa K."/>
            <person name="Tsugane M."/>
            <person name="Tsuji K."/>
            <person name="Ueda S."/>
            <person name="Waki K."/>
            <person name="Yamagata H."/>
            <person name="Yamamoto M."/>
            <person name="Yamamoto S."/>
            <person name="Yamane H."/>
            <person name="Yoshiki S."/>
            <person name="Yoshihara R."/>
            <person name="Yukawa K."/>
            <person name="Zhong H."/>
            <person name="Yano M."/>
            <person name="Yuan Q."/>
            <person name="Ouyang S."/>
            <person name="Liu J."/>
            <person name="Jones K.M."/>
            <person name="Gansberger K."/>
            <person name="Moffat K."/>
            <person name="Hill J."/>
            <person name="Bera J."/>
            <person name="Fadrosh D."/>
            <person name="Jin S."/>
            <person name="Johri S."/>
            <person name="Kim M."/>
            <person name="Overton L."/>
            <person name="Reardon M."/>
            <person name="Tsitrin T."/>
            <person name="Vuong H."/>
            <person name="Weaver B."/>
            <person name="Ciecko A."/>
            <person name="Tallon L."/>
            <person name="Jackson J."/>
            <person name="Pai G."/>
            <person name="Aken S.V."/>
            <person name="Utterback T."/>
            <person name="Reidmuller S."/>
            <person name="Feldblyum T."/>
            <person name="Hsiao J."/>
            <person name="Zismann V."/>
            <person name="Iobst S."/>
            <person name="de Vazeille A.R."/>
            <person name="Buell C.R."/>
            <person name="Ying K."/>
            <person name="Li Y."/>
            <person name="Lu T."/>
            <person name="Huang Y."/>
            <person name="Zhao Q."/>
            <person name="Feng Q."/>
            <person name="Zhang L."/>
            <person name="Zhu J."/>
            <person name="Weng Q."/>
            <person name="Mu J."/>
            <person name="Lu Y."/>
            <person name="Fan D."/>
            <person name="Liu Y."/>
            <person name="Guan J."/>
            <person name="Zhang Y."/>
            <person name="Yu S."/>
            <person name="Liu X."/>
            <person name="Zhang Y."/>
            <person name="Hong G."/>
            <person name="Han B."/>
            <person name="Choisne N."/>
            <person name="Demange N."/>
            <person name="Orjeda G."/>
            <person name="Samain S."/>
            <person name="Cattolico L."/>
            <person name="Pelletier E."/>
            <person name="Couloux A."/>
            <person name="Segurens B."/>
            <person name="Wincker P."/>
            <person name="D'Hont A."/>
            <person name="Scarpelli C."/>
            <person name="Weissenbach J."/>
            <person name="Salanoubat M."/>
            <person name="Quetier F."/>
            <person name="Yu Y."/>
            <person name="Kim H.R."/>
            <person name="Rambo T."/>
            <person name="Currie J."/>
            <person name="Collura K."/>
            <person name="Luo M."/>
            <person name="Yang T."/>
            <person name="Ammiraju J.S.S."/>
            <person name="Engler F."/>
            <person name="Soderlund C."/>
            <person name="Wing R.A."/>
            <person name="Palmer L.E."/>
            <person name="de la Bastide M."/>
            <person name="Spiegel L."/>
            <person name="Nascimento L."/>
            <person name="Zutavern T."/>
            <person name="O'Shaughnessy A."/>
            <person name="Dike S."/>
            <person name="Dedhia N."/>
            <person name="Preston R."/>
            <person name="Balija V."/>
            <person name="McCombie W.R."/>
            <person name="Chow T."/>
            <person name="Chen H."/>
            <person name="Chung M."/>
            <person name="Chen C."/>
            <person name="Shaw J."/>
            <person name="Wu H."/>
            <person name="Hsiao K."/>
            <person name="Chao Y."/>
            <person name="Chu M."/>
            <person name="Cheng C."/>
            <person name="Hour A."/>
            <person name="Lee P."/>
            <person name="Lin S."/>
            <person name="Lin Y."/>
            <person name="Liou J."/>
            <person name="Liu S."/>
            <person name="Hsing Y."/>
            <person name="Raghuvanshi S."/>
            <person name="Mohanty A."/>
            <person name="Bharti A.K."/>
            <person name="Gaur A."/>
            <person name="Gupta V."/>
            <person name="Kumar D."/>
            <person name="Ravi V."/>
            <person name="Vij S."/>
            <person name="Kapur A."/>
            <person name="Khurana P."/>
            <person name="Khurana P."/>
            <person name="Khurana J.P."/>
            <person name="Tyagi A.K."/>
            <person name="Gaikwad K."/>
            <person name="Singh A."/>
            <person name="Dalal V."/>
            <person name="Srivastava S."/>
            <person name="Dixit A."/>
            <person name="Pal A.K."/>
            <person name="Ghazi I.A."/>
            <person name="Yadav M."/>
            <person name="Pandit A."/>
            <person name="Bhargava A."/>
            <person name="Sureshbabu K."/>
            <person name="Batra K."/>
            <person name="Sharma T.R."/>
            <person name="Mohapatra T."/>
            <person name="Singh N.K."/>
            <person name="Messing J."/>
            <person name="Nelson A.B."/>
            <person name="Fuks G."/>
            <person name="Kavchok S."/>
            <person name="Keizer G."/>
            <person name="Linton E."/>
            <person name="Llaca V."/>
            <person name="Song R."/>
            <person name="Tanyolac B."/>
            <person name="Young S."/>
            <person name="Ho-Il K."/>
            <person name="Hahn J.H."/>
            <person name="Sangsakoo G."/>
            <person name="Vanavichit A."/>
            <person name="de Mattos Luiz.A.T."/>
            <person name="Zimmer P.D."/>
            <person name="Malone G."/>
            <person name="Dellagostin O."/>
            <person name="de Oliveira A.C."/>
            <person name="Bevan M."/>
            <person name="Bancroft I."/>
            <person name="Minx P."/>
            <person name="Cordum H."/>
            <person name="Wilson R."/>
            <person name="Cheng Z."/>
            <person name="Jin W."/>
            <person name="Jiang J."/>
            <person name="Leong S.A."/>
            <person name="Iwama H."/>
            <person name="Gojobori T."/>
            <person name="Itoh T."/>
            <person name="Niimura Y."/>
            <person name="Fujii Y."/>
            <person name="Habara T."/>
            <person name="Sakai H."/>
            <person name="Sato Y."/>
            <person name="Wilson G."/>
            <person name="Kumar K."/>
            <person name="McCouch S."/>
            <person name="Juretic N."/>
            <person name="Hoen D."/>
            <person name="Wright S."/>
            <person name="Bruskiewich R."/>
            <person name="Bureau T."/>
            <person name="Miyao A."/>
            <person name="Hirochika H."/>
            <person name="Nishikawa T."/>
            <person name="Kadowaki K."/>
            <person name="Sugiura M."/>
            <person name="Burr B."/>
            <person name="Sasaki T."/>
        </authorList>
    </citation>
    <scope>NUCLEOTIDE SEQUENCE [LARGE SCALE GENOMIC DNA]</scope>
    <source>
        <strain evidence="4">cv. Nipponbare</strain>
    </source>
</reference>
<sequence length="280" mass="31697">MQLNPEKFAPMRSRTKDLSYYFISHDSTTVGDQMRGIEDGRGPEVFGSLDWVSEIQNEISTTGTYKKPRYVTKQGVKIMDQDGKLDLLKKMEEVEKKREESEKKRERSEEKSRAELMALKAAVESRFPAVKKRVDALEVCGELKQEIRSAVLMQKPQDLDSACSLAFLQDEILEGSKSVSHKKSDKPILVKNSLKSLSPQSHSNSVVKGNASPPSEDRRGSDNTRARDDRLAALRSYRRSKVLCFTCGERWSKEHKCANSVQLHICHARKFPPLLALKIG</sequence>
<keyword evidence="1" id="KW-0175">Coiled coil</keyword>
<accession>Q7XXI3</accession>
<feature type="compositionally biased region" description="Polar residues" evidence="2">
    <location>
        <begin position="198"/>
        <end position="207"/>
    </location>
</feature>
<reference evidence="4" key="2">
    <citation type="journal article" date="2008" name="Nucleic Acids Res.">
        <title>The rice annotation project database (RAP-DB): 2008 update.</title>
        <authorList>
            <consortium name="The rice annotation project (RAP)"/>
        </authorList>
    </citation>
    <scope>GENOME REANNOTATION</scope>
    <source>
        <strain evidence="4">cv. Nipponbare</strain>
    </source>
</reference>
<proteinExistence type="predicted"/>
<evidence type="ECO:0000313" key="3">
    <source>
        <dbReference type="EMBL" id="CAD39355.2"/>
    </source>
</evidence>
<dbReference type="Proteomes" id="UP000000763">
    <property type="component" value="Chromosome 4"/>
</dbReference>
<evidence type="ECO:0000256" key="1">
    <source>
        <dbReference type="SAM" id="Coils"/>
    </source>
</evidence>
<evidence type="ECO:0000313" key="4">
    <source>
        <dbReference type="Proteomes" id="UP000000763"/>
    </source>
</evidence>
<dbReference type="EMBL" id="AL731602">
    <property type="protein sequence ID" value="CAD39355.2"/>
    <property type="molecule type" value="Genomic_DNA"/>
</dbReference>
<gene>
    <name evidence="3" type="primary">OSJNBa0059H15.6</name>
</gene>
<evidence type="ECO:0000256" key="2">
    <source>
        <dbReference type="SAM" id="MobiDB-lite"/>
    </source>
</evidence>
<feature type="compositionally biased region" description="Basic and acidic residues" evidence="2">
    <location>
        <begin position="215"/>
        <end position="227"/>
    </location>
</feature>